<evidence type="ECO:0000313" key="8">
    <source>
        <dbReference type="EMBL" id="PWK51843.1"/>
    </source>
</evidence>
<gene>
    <name evidence="8" type="ORF">C8D97_105159</name>
</gene>
<evidence type="ECO:0000256" key="1">
    <source>
        <dbReference type="ARBA" id="ARBA00004651"/>
    </source>
</evidence>
<feature type="transmembrane region" description="Helical" evidence="7">
    <location>
        <begin position="309"/>
        <end position="331"/>
    </location>
</feature>
<dbReference type="RefSeq" id="WP_109763232.1">
    <property type="nucleotide sequence ID" value="NZ_QGGU01000005.1"/>
</dbReference>
<dbReference type="Proteomes" id="UP000245790">
    <property type="component" value="Unassembled WGS sequence"/>
</dbReference>
<keyword evidence="5 7" id="KW-1133">Transmembrane helix</keyword>
<dbReference type="AlphaFoldDB" id="A0A316FTZ9"/>
<proteinExistence type="predicted"/>
<feature type="transmembrane region" description="Helical" evidence="7">
    <location>
        <begin position="276"/>
        <end position="297"/>
    </location>
</feature>
<feature type="transmembrane region" description="Helical" evidence="7">
    <location>
        <begin position="237"/>
        <end position="256"/>
    </location>
</feature>
<evidence type="ECO:0000256" key="2">
    <source>
        <dbReference type="ARBA" id="ARBA00022448"/>
    </source>
</evidence>
<evidence type="ECO:0000256" key="7">
    <source>
        <dbReference type="SAM" id="Phobius"/>
    </source>
</evidence>
<name>A0A316FTZ9_9GAMM</name>
<keyword evidence="9" id="KW-1185">Reference proteome</keyword>
<dbReference type="PANTHER" id="PTHR43414:SF1">
    <property type="entry name" value="PEPTIDE PERMEASE"/>
    <property type="match status" value="1"/>
</dbReference>
<dbReference type="InterPro" id="IPR011701">
    <property type="entry name" value="MFS"/>
</dbReference>
<evidence type="ECO:0000313" key="9">
    <source>
        <dbReference type="Proteomes" id="UP000245790"/>
    </source>
</evidence>
<dbReference type="GO" id="GO:0005886">
    <property type="term" value="C:plasma membrane"/>
    <property type="evidence" value="ECO:0007669"/>
    <property type="project" value="UniProtKB-SubCell"/>
</dbReference>
<evidence type="ECO:0000256" key="5">
    <source>
        <dbReference type="ARBA" id="ARBA00022989"/>
    </source>
</evidence>
<feature type="transmembrane region" description="Helical" evidence="7">
    <location>
        <begin position="395"/>
        <end position="414"/>
    </location>
</feature>
<feature type="transmembrane region" description="Helical" evidence="7">
    <location>
        <begin position="128"/>
        <end position="151"/>
    </location>
</feature>
<feature type="transmembrane region" description="Helical" evidence="7">
    <location>
        <begin position="157"/>
        <end position="178"/>
    </location>
</feature>
<feature type="transmembrane region" description="Helical" evidence="7">
    <location>
        <begin position="41"/>
        <end position="59"/>
    </location>
</feature>
<accession>A0A316FTZ9</accession>
<dbReference type="Gene3D" id="1.20.1250.20">
    <property type="entry name" value="MFS general substrate transporter like domains"/>
    <property type="match status" value="2"/>
</dbReference>
<keyword evidence="6 7" id="KW-0472">Membrane</keyword>
<feature type="transmembrane region" description="Helical" evidence="7">
    <location>
        <begin position="337"/>
        <end position="357"/>
    </location>
</feature>
<feature type="transmembrane region" description="Helical" evidence="7">
    <location>
        <begin position="96"/>
        <end position="116"/>
    </location>
</feature>
<comment type="subcellular location">
    <subcellularLocation>
        <location evidence="1">Cell membrane</location>
        <topology evidence="1">Multi-pass membrane protein</topology>
    </subcellularLocation>
</comment>
<dbReference type="SUPFAM" id="SSF103473">
    <property type="entry name" value="MFS general substrate transporter"/>
    <property type="match status" value="1"/>
</dbReference>
<keyword evidence="4 7" id="KW-0812">Transmembrane</keyword>
<reference evidence="8 9" key="1">
    <citation type="submission" date="2018-05" db="EMBL/GenBank/DDBJ databases">
        <title>Genomic Encyclopedia of Type Strains, Phase IV (KMG-IV): sequencing the most valuable type-strain genomes for metagenomic binning, comparative biology and taxonomic classification.</title>
        <authorList>
            <person name="Goeker M."/>
        </authorList>
    </citation>
    <scope>NUCLEOTIDE SEQUENCE [LARGE SCALE GENOMIC DNA]</scope>
    <source>
        <strain evidence="8 9">DSM 25350</strain>
    </source>
</reference>
<keyword evidence="3" id="KW-1003">Cell membrane</keyword>
<dbReference type="PANTHER" id="PTHR43414">
    <property type="entry name" value="MULTIDRUG RESISTANCE PROTEIN MDTG"/>
    <property type="match status" value="1"/>
</dbReference>
<feature type="transmembrane region" description="Helical" evidence="7">
    <location>
        <begin position="369"/>
        <end position="389"/>
    </location>
</feature>
<dbReference type="OrthoDB" id="8579878at2"/>
<protein>
    <submittedName>
        <fullName evidence="8">MFS transporter</fullName>
    </submittedName>
</protein>
<dbReference type="Pfam" id="PF07690">
    <property type="entry name" value="MFS_1"/>
    <property type="match status" value="1"/>
</dbReference>
<dbReference type="InterPro" id="IPR036259">
    <property type="entry name" value="MFS_trans_sf"/>
</dbReference>
<organism evidence="8 9">
    <name type="scientific">Pleionea mediterranea</name>
    <dbReference type="NCBI Taxonomy" id="523701"/>
    <lineage>
        <taxon>Bacteria</taxon>
        <taxon>Pseudomonadati</taxon>
        <taxon>Pseudomonadota</taxon>
        <taxon>Gammaproteobacteria</taxon>
        <taxon>Oceanospirillales</taxon>
        <taxon>Pleioneaceae</taxon>
        <taxon>Pleionea</taxon>
    </lineage>
</organism>
<dbReference type="EMBL" id="QGGU01000005">
    <property type="protein sequence ID" value="PWK51843.1"/>
    <property type="molecule type" value="Genomic_DNA"/>
</dbReference>
<evidence type="ECO:0000256" key="4">
    <source>
        <dbReference type="ARBA" id="ARBA00022692"/>
    </source>
</evidence>
<dbReference type="GO" id="GO:0022857">
    <property type="term" value="F:transmembrane transporter activity"/>
    <property type="evidence" value="ECO:0007669"/>
    <property type="project" value="InterPro"/>
</dbReference>
<feature type="transmembrane region" description="Helical" evidence="7">
    <location>
        <begin position="71"/>
        <end position="90"/>
    </location>
</feature>
<evidence type="ECO:0000256" key="3">
    <source>
        <dbReference type="ARBA" id="ARBA00022475"/>
    </source>
</evidence>
<evidence type="ECO:0000256" key="6">
    <source>
        <dbReference type="ARBA" id="ARBA00023136"/>
    </source>
</evidence>
<comment type="caution">
    <text evidence="8">The sequence shown here is derived from an EMBL/GenBank/DDBJ whole genome shotgun (WGS) entry which is preliminary data.</text>
</comment>
<keyword evidence="2" id="KW-0813">Transport</keyword>
<sequence>MNLKASLIALTLISVICDTLVLPFYPQFFAESFMISDPQHVGYYVATCCVTVMLMFPVWAKVARYLNEVHIWVYTQVIAGALGIACYLVTDLVSFWIVSQLMLVFKASYLLIYPYVMRLEQQDTRINIAGLFAVLMHFGAIGGALIGGMILDWVNARFLYLIMATGDATQVVICLYLIKRFAIPLFARDPVNTNTNTNRTIVNPKESPSTMDMVSTDASFFWRKLTKLNRMFHSLPVPGYVVQLGVISLLFYFAAFAIRPFLSSYWASISNWDSTLVAGLVYAIPGLVALLGLWANYRFRDRLSSYHKIALAMLWAIVGTLIQSISIDWLMIIGRLIYGWGLFQVMVTLEVLLFQLSKPSQFARDYSQVHLFQNIGLIFASLMTGFTVAEFSLSWPFYLSAIVFVLTLLMFLMINREHFSKANNQSFTTQTESI</sequence>